<dbReference type="GO" id="GO:0016817">
    <property type="term" value="F:hydrolase activity, acting on acid anhydrides"/>
    <property type="evidence" value="ECO:0007669"/>
    <property type="project" value="InterPro"/>
</dbReference>
<sequence>MADLKYLKQRRFDLVAGIASKIRQDAYAAFQKTGKQKYRRVDDLLTSEVIVGHLSGAQPIAGYAVFDDQTYTAVLDLDDHDKTLSWDVLVAAARPICDELRRLGFKPLCCRSGGGSGLHIWLVWQASQPAKLVKQFLRHVLETQGFRHGTGGVQLKEIEVFPKNDRVKEGSYGNAVALPYSRSSVPLSDDLQPIDWLEFDPPALEDLLSPNVSEVYKAPPTQRTTQTKARQTGVGSGFGHDTLPGDEEEVRAALKVVEADDYDTWIRFGLALKHSLADDGFDIWNEWSGKSNKYEGSAACREVWDNFEPDGDVAIGTIFHMAKQRGWNGPSHPHIRRMNAQFAIYTSGKSTMIIEKNLAPDDLEVVRMVGKGAFADRFAWDRLEVHDANGGISRPRVVDIWMNHPLAAHVHRLDFDPDGRPGQNGKTWNVWSGFDVEPRPGDWSLMEAHIRDVVADGDPELNEWLLNWMALGVQQPGLVVGTAPVLMGSPGVGKGIVANAYGRLWGRHFLTVTHATHVQGNFSGHFFGKRFVFVDEGMFGGDRSSAGIIKTRMTEPYTLFERKGVDAELVRNHLLFMVASNEDSVVPADLADRRWQVLRVNDARKEDRPYFQAIVEQMENGGYEAMLCDLLHRDISKGPDPGRTIKNEGIFEQALRAAGPEVRYLFALLDEGELPQPAAPGNGPGKTTIRALYADMSERDHRARYVPQSAFGQKVSRIFPTVSKVQSGVFMERGPSGYERRRSTRYEFPELKVCRHQFETFVGLPVPWTFQELEWQEMEERAESSSHF</sequence>
<dbReference type="Pfam" id="PF08707">
    <property type="entry name" value="PriCT_2"/>
    <property type="match status" value="1"/>
</dbReference>
<dbReference type="OrthoDB" id="8215052at2"/>
<dbReference type="RefSeq" id="WP_035256214.1">
    <property type="nucleotide sequence ID" value="NZ_JFKE01000002.1"/>
</dbReference>
<feature type="domain" description="Primase C-terminal 2" evidence="2">
    <location>
        <begin position="253"/>
        <end position="322"/>
    </location>
</feature>
<dbReference type="SUPFAM" id="SSF52540">
    <property type="entry name" value="P-loop containing nucleoside triphosphate hydrolases"/>
    <property type="match status" value="1"/>
</dbReference>
<dbReference type="InterPro" id="IPR045455">
    <property type="entry name" value="NrS-1_pol-like_helicase"/>
</dbReference>
<evidence type="ECO:0000259" key="2">
    <source>
        <dbReference type="Pfam" id="PF08707"/>
    </source>
</evidence>
<dbReference type="AlphaFoldDB" id="A0A037ZIN2"/>
<dbReference type="EMBL" id="JFKE01000002">
    <property type="protein sequence ID" value="KAJ56300.1"/>
    <property type="molecule type" value="Genomic_DNA"/>
</dbReference>
<protein>
    <submittedName>
        <fullName evidence="5">Uncharacterized protein</fullName>
    </submittedName>
</protein>
<accession>A0A037ZIN2</accession>
<feature type="domain" description="TOTE conflict system primase" evidence="4">
    <location>
        <begin position="43"/>
        <end position="182"/>
    </location>
</feature>
<dbReference type="InterPro" id="IPR054347">
    <property type="entry name" value="TOTE_primase"/>
</dbReference>
<organism evidence="5 6">
    <name type="scientific">Actibacterium mucosum KCTC 23349</name>
    <dbReference type="NCBI Taxonomy" id="1454373"/>
    <lineage>
        <taxon>Bacteria</taxon>
        <taxon>Pseudomonadati</taxon>
        <taxon>Pseudomonadota</taxon>
        <taxon>Alphaproteobacteria</taxon>
        <taxon>Rhodobacterales</taxon>
        <taxon>Roseobacteraceae</taxon>
        <taxon>Actibacterium</taxon>
    </lineage>
</organism>
<feature type="region of interest" description="Disordered" evidence="1">
    <location>
        <begin position="219"/>
        <end position="244"/>
    </location>
</feature>
<evidence type="ECO:0000313" key="5">
    <source>
        <dbReference type="EMBL" id="KAJ56300.1"/>
    </source>
</evidence>
<feature type="domain" description="NrS-1 polymerase-like helicase" evidence="3">
    <location>
        <begin position="486"/>
        <end position="594"/>
    </location>
</feature>
<gene>
    <name evidence="5" type="ORF">ACMU_04970</name>
</gene>
<proteinExistence type="predicted"/>
<reference evidence="5 6" key="1">
    <citation type="submission" date="2014-03" db="EMBL/GenBank/DDBJ databases">
        <title>Draft Genome Sequence of Actibacterium mucosum KCTC 23349, a Marine Alphaproteobacterium with Complex Ionic Requirements Isolated from Mediterranean Seawater at Malvarrosa Beach, Valencia, Spain.</title>
        <authorList>
            <person name="Arahal D.R."/>
            <person name="Shao Z."/>
            <person name="Lai Q."/>
            <person name="Pujalte M.J."/>
        </authorList>
    </citation>
    <scope>NUCLEOTIDE SEQUENCE [LARGE SCALE GENOMIC DNA]</scope>
    <source>
        <strain evidence="5 6">KCTC 23349</strain>
    </source>
</reference>
<dbReference type="CDD" id="cd00525">
    <property type="entry name" value="AE_Prim_S_like"/>
    <property type="match status" value="1"/>
</dbReference>
<dbReference type="Pfam" id="PF22548">
    <property type="entry name" value="AEP-TOTE"/>
    <property type="match status" value="1"/>
</dbReference>
<dbReference type="InterPro" id="IPR014819">
    <property type="entry name" value="PriCT_2"/>
</dbReference>
<dbReference type="Pfam" id="PF19263">
    <property type="entry name" value="DUF5906"/>
    <property type="match status" value="1"/>
</dbReference>
<evidence type="ECO:0000259" key="3">
    <source>
        <dbReference type="Pfam" id="PF19263"/>
    </source>
</evidence>
<keyword evidence="6" id="KW-1185">Reference proteome</keyword>
<comment type="caution">
    <text evidence="5">The sequence shown here is derived from an EMBL/GenBank/DDBJ whole genome shotgun (WGS) entry which is preliminary data.</text>
</comment>
<dbReference type="Proteomes" id="UP000026249">
    <property type="component" value="Unassembled WGS sequence"/>
</dbReference>
<evidence type="ECO:0000259" key="4">
    <source>
        <dbReference type="Pfam" id="PF22548"/>
    </source>
</evidence>
<evidence type="ECO:0000313" key="6">
    <source>
        <dbReference type="Proteomes" id="UP000026249"/>
    </source>
</evidence>
<name>A0A037ZIN2_9RHOB</name>
<dbReference type="Gene3D" id="3.90.920.10">
    <property type="entry name" value="DNA primase, PRIM domain"/>
    <property type="match status" value="1"/>
</dbReference>
<evidence type="ECO:0000256" key="1">
    <source>
        <dbReference type="SAM" id="MobiDB-lite"/>
    </source>
</evidence>
<dbReference type="InterPro" id="IPR027417">
    <property type="entry name" value="P-loop_NTPase"/>
</dbReference>
<feature type="compositionally biased region" description="Low complexity" evidence="1">
    <location>
        <begin position="219"/>
        <end position="232"/>
    </location>
</feature>